<dbReference type="Pfam" id="PF08818">
    <property type="entry name" value="DUF1801"/>
    <property type="match status" value="1"/>
</dbReference>
<reference evidence="2 3" key="1">
    <citation type="journal article" date="2014" name="Genome Announc.">
        <title>Genome Sequence of Youngiibacter fragilis, the Type Strain of the Genus Youngiibacter.</title>
        <authorList>
            <person name="Wawrik C.B."/>
            <person name="Callaghan A.V."/>
            <person name="Stamps B.W."/>
            <person name="Wawrik B."/>
        </authorList>
    </citation>
    <scope>NUCLEOTIDE SEQUENCE [LARGE SCALE GENOMIC DNA]</scope>
    <source>
        <strain evidence="2 3">232.1</strain>
    </source>
</reference>
<sequence>MADKPKTVEEYVEALPENARRHFMEMMAILSETAPEASISLKWGTPAFSYDRILFTVAAYKKHMNFCPTPSVISECRDELISQKVTDCALQIPYDKPIPAETVRKLAECRIKDLVENDARWM</sequence>
<evidence type="ECO:0000313" key="2">
    <source>
        <dbReference type="EMBL" id="ETA80126.1"/>
    </source>
</evidence>
<dbReference type="Gene3D" id="3.90.1150.200">
    <property type="match status" value="1"/>
</dbReference>
<dbReference type="Proteomes" id="UP000017747">
    <property type="component" value="Unassembled WGS sequence"/>
</dbReference>
<dbReference type="AlphaFoldDB" id="V7I4B8"/>
<dbReference type="InterPro" id="IPR014922">
    <property type="entry name" value="YdhG-like"/>
</dbReference>
<evidence type="ECO:0000313" key="3">
    <source>
        <dbReference type="Proteomes" id="UP000017747"/>
    </source>
</evidence>
<dbReference type="OrthoDB" id="115213at2"/>
<organism evidence="2 3">
    <name type="scientific">Youngiibacter fragilis 232.1</name>
    <dbReference type="NCBI Taxonomy" id="994573"/>
    <lineage>
        <taxon>Bacteria</taxon>
        <taxon>Bacillati</taxon>
        <taxon>Bacillota</taxon>
        <taxon>Clostridia</taxon>
        <taxon>Eubacteriales</taxon>
        <taxon>Clostridiaceae</taxon>
        <taxon>Youngiibacter</taxon>
    </lineage>
</organism>
<gene>
    <name evidence="2" type="ORF">T472_0213530</name>
</gene>
<evidence type="ECO:0000259" key="1">
    <source>
        <dbReference type="Pfam" id="PF08818"/>
    </source>
</evidence>
<dbReference type="STRING" id="994573.T472_0213530"/>
<keyword evidence="3" id="KW-1185">Reference proteome</keyword>
<dbReference type="RefSeq" id="WP_023384659.1">
    <property type="nucleotide sequence ID" value="NZ_AXUN02000189.1"/>
</dbReference>
<dbReference type="eggNOG" id="COG5646">
    <property type="taxonomic scope" value="Bacteria"/>
</dbReference>
<protein>
    <recommendedName>
        <fullName evidence="1">YdhG-like domain-containing protein</fullName>
    </recommendedName>
</protein>
<accession>V7I4B8</accession>
<dbReference type="EMBL" id="AXUN02000189">
    <property type="protein sequence ID" value="ETA80126.1"/>
    <property type="molecule type" value="Genomic_DNA"/>
</dbReference>
<feature type="domain" description="YdhG-like" evidence="1">
    <location>
        <begin position="20"/>
        <end position="108"/>
    </location>
</feature>
<comment type="caution">
    <text evidence="2">The sequence shown here is derived from an EMBL/GenBank/DDBJ whole genome shotgun (WGS) entry which is preliminary data.</text>
</comment>
<proteinExistence type="predicted"/>
<dbReference type="SUPFAM" id="SSF159888">
    <property type="entry name" value="YdhG-like"/>
    <property type="match status" value="1"/>
</dbReference>
<name>V7I4B8_9CLOT</name>